<dbReference type="Proteomes" id="UP000291088">
    <property type="component" value="Unassembled WGS sequence"/>
</dbReference>
<evidence type="ECO:0000259" key="9">
    <source>
        <dbReference type="Pfam" id="PF14824"/>
    </source>
</evidence>
<dbReference type="Pfam" id="PF14824">
    <property type="entry name" value="Sirohm_synth_M"/>
    <property type="match status" value="1"/>
</dbReference>
<evidence type="ECO:0000256" key="2">
    <source>
        <dbReference type="ARBA" id="ARBA00012400"/>
    </source>
</evidence>
<dbReference type="RefSeq" id="WP_129331678.1">
    <property type="nucleotide sequence ID" value="NZ_SDVB01000191.1"/>
</dbReference>
<organism evidence="10 11">
    <name type="scientific">Ciceribacter ferrooxidans</name>
    <dbReference type="NCBI Taxonomy" id="2509717"/>
    <lineage>
        <taxon>Bacteria</taxon>
        <taxon>Pseudomonadati</taxon>
        <taxon>Pseudomonadota</taxon>
        <taxon>Alphaproteobacteria</taxon>
        <taxon>Hyphomicrobiales</taxon>
        <taxon>Rhizobiaceae</taxon>
        <taxon>Ciceribacter</taxon>
    </lineage>
</organism>
<dbReference type="InterPro" id="IPR006367">
    <property type="entry name" value="Sirohaem_synthase_N"/>
</dbReference>
<dbReference type="InterPro" id="IPR014777">
    <property type="entry name" value="4pyrrole_Mease_sub1"/>
</dbReference>
<dbReference type="EMBL" id="SDVB01000191">
    <property type="protein sequence ID" value="RYC15737.1"/>
    <property type="molecule type" value="Genomic_DNA"/>
</dbReference>
<dbReference type="Gene3D" id="3.40.50.720">
    <property type="entry name" value="NAD(P)-binding Rossmann-like Domain"/>
    <property type="match status" value="1"/>
</dbReference>
<dbReference type="GO" id="GO:0008168">
    <property type="term" value="F:methyltransferase activity"/>
    <property type="evidence" value="ECO:0007669"/>
    <property type="project" value="InterPro"/>
</dbReference>
<name>A0A4Q2T9Y6_9HYPH</name>
<dbReference type="AlphaFoldDB" id="A0A4Q2T9Y6"/>
<evidence type="ECO:0000313" key="10">
    <source>
        <dbReference type="EMBL" id="RYC15737.1"/>
    </source>
</evidence>
<evidence type="ECO:0000256" key="4">
    <source>
        <dbReference type="ARBA" id="ARBA00023027"/>
    </source>
</evidence>
<dbReference type="PANTHER" id="PTHR35330">
    <property type="entry name" value="SIROHEME BIOSYNTHESIS PROTEIN MET8"/>
    <property type="match status" value="1"/>
</dbReference>
<keyword evidence="4" id="KW-0520">NAD</keyword>
<protein>
    <recommendedName>
        <fullName evidence="2">precorrin-2 dehydrogenase</fullName>
        <ecNumber evidence="2">1.3.1.76</ecNumber>
    </recommendedName>
</protein>
<feature type="domain" description="Sirohaem synthase dimerisation" evidence="8">
    <location>
        <begin position="178"/>
        <end position="215"/>
    </location>
</feature>
<dbReference type="InterPro" id="IPR000878">
    <property type="entry name" value="4pyrrol_Mease"/>
</dbReference>
<dbReference type="SUPFAM" id="SSF53790">
    <property type="entry name" value="Tetrapyrrole methylase"/>
    <property type="match status" value="1"/>
</dbReference>
<dbReference type="UniPathway" id="UPA00262">
    <property type="reaction ID" value="UER00222"/>
</dbReference>
<dbReference type="NCBIfam" id="TIGR01470">
    <property type="entry name" value="cysG_Nterm"/>
    <property type="match status" value="1"/>
</dbReference>
<keyword evidence="11" id="KW-1185">Reference proteome</keyword>
<dbReference type="InterPro" id="IPR028161">
    <property type="entry name" value="Met8-like"/>
</dbReference>
<feature type="domain" description="Siroheme synthase central" evidence="9">
    <location>
        <begin position="151"/>
        <end position="171"/>
    </location>
</feature>
<keyword evidence="3" id="KW-0560">Oxidoreductase</keyword>
<dbReference type="SUPFAM" id="SSF51735">
    <property type="entry name" value="NAD(P)-binding Rossmann-fold domains"/>
    <property type="match status" value="1"/>
</dbReference>
<comment type="catalytic activity">
    <reaction evidence="6">
        <text>precorrin-2 + NAD(+) = sirohydrochlorin + NADH + 2 H(+)</text>
        <dbReference type="Rhea" id="RHEA:15613"/>
        <dbReference type="ChEBI" id="CHEBI:15378"/>
        <dbReference type="ChEBI" id="CHEBI:57540"/>
        <dbReference type="ChEBI" id="CHEBI:57945"/>
        <dbReference type="ChEBI" id="CHEBI:58351"/>
        <dbReference type="ChEBI" id="CHEBI:58827"/>
        <dbReference type="EC" id="1.3.1.76"/>
    </reaction>
</comment>
<dbReference type="GO" id="GO:0019354">
    <property type="term" value="P:siroheme biosynthetic process"/>
    <property type="evidence" value="ECO:0007669"/>
    <property type="project" value="UniProtKB-UniPathway"/>
</dbReference>
<feature type="domain" description="Tetrapyrrole methylase" evidence="7">
    <location>
        <begin position="244"/>
        <end position="353"/>
    </location>
</feature>
<dbReference type="Gene3D" id="3.30.160.110">
    <property type="entry name" value="Siroheme synthase, domain 2"/>
    <property type="match status" value="1"/>
</dbReference>
<gene>
    <name evidence="10" type="ORF">EUU22_08955</name>
</gene>
<accession>A0A4Q2T9Y6</accession>
<dbReference type="PANTHER" id="PTHR35330:SF1">
    <property type="entry name" value="SIROHEME BIOSYNTHESIS PROTEIN MET8"/>
    <property type="match status" value="1"/>
</dbReference>
<evidence type="ECO:0000313" key="11">
    <source>
        <dbReference type="Proteomes" id="UP000291088"/>
    </source>
</evidence>
<evidence type="ECO:0000259" key="8">
    <source>
        <dbReference type="Pfam" id="PF10414"/>
    </source>
</evidence>
<reference evidence="10 11" key="1">
    <citation type="submission" date="2019-01" db="EMBL/GenBank/DDBJ databases">
        <authorList>
            <person name="Deng T."/>
        </authorList>
    </citation>
    <scope>NUCLEOTIDE SEQUENCE [LARGE SCALE GENOMIC DNA]</scope>
    <source>
        <strain evidence="10 11">F8825</strain>
    </source>
</reference>
<comment type="pathway">
    <text evidence="1">Porphyrin-containing compound metabolism; siroheme biosynthesis; sirohydrochlorin from precorrin-2: step 1/1.</text>
</comment>
<dbReference type="GO" id="GO:0043115">
    <property type="term" value="F:precorrin-2 dehydrogenase activity"/>
    <property type="evidence" value="ECO:0007669"/>
    <property type="project" value="UniProtKB-EC"/>
</dbReference>
<keyword evidence="5" id="KW-0627">Porphyrin biosynthesis</keyword>
<sequence length="377" mass="40210">MPRRRLQQSEEGCRGRIAPLAALPVFWELRGRRVIVAGGSAGAAWKAELLAAAGAEVHVFADEEQMSEAMRELPGSLEHRPASRIIHHPRAWTPDSFAGMALAIADCADETEAEAFCHAADAMGVPANVIDRPAFCRFRFGSIVNRSPVIVSISTDGAAPILAQAIRRRIETLLPLTLGAWTVIAQKIRERLNERLLSGPLRRVFWEGFVDRALAGGKPPEEGMAAALLNEADTLAAEPSGGHLAFVGAHPSDPELLTLKAVRALQSADVIFFDDDVAGGVLELARREAGRVPLAMGRGGTPVLPDEALTLAVAGKRVVRLCSSDLVDPTCEAAQAGWLRKRGVTVEAIPGVATTGQEVGWFGANHNVAYGTLQLRA</sequence>
<dbReference type="InterPro" id="IPR036291">
    <property type="entry name" value="NAD(P)-bd_dom_sf"/>
</dbReference>
<evidence type="ECO:0000256" key="1">
    <source>
        <dbReference type="ARBA" id="ARBA00005010"/>
    </source>
</evidence>
<dbReference type="EC" id="1.3.1.76" evidence="2"/>
<evidence type="ECO:0000259" key="7">
    <source>
        <dbReference type="Pfam" id="PF00590"/>
    </source>
</evidence>
<proteinExistence type="predicted"/>
<dbReference type="InterPro" id="IPR035996">
    <property type="entry name" value="4pyrrol_Methylase_sf"/>
</dbReference>
<evidence type="ECO:0000256" key="5">
    <source>
        <dbReference type="ARBA" id="ARBA00023244"/>
    </source>
</evidence>
<evidence type="ECO:0000256" key="3">
    <source>
        <dbReference type="ARBA" id="ARBA00023002"/>
    </source>
</evidence>
<dbReference type="SUPFAM" id="SSF75615">
    <property type="entry name" value="Siroheme synthase middle domains-like"/>
    <property type="match status" value="1"/>
</dbReference>
<dbReference type="Gene3D" id="3.40.1010.10">
    <property type="entry name" value="Cobalt-precorrin-4 Transmethylase, Domain 1"/>
    <property type="match status" value="1"/>
</dbReference>
<dbReference type="OrthoDB" id="9815856at2"/>
<comment type="caution">
    <text evidence="10">The sequence shown here is derived from an EMBL/GenBank/DDBJ whole genome shotgun (WGS) entry which is preliminary data.</text>
</comment>
<dbReference type="InterPro" id="IPR028281">
    <property type="entry name" value="Sirohaem_synthase_central"/>
</dbReference>
<dbReference type="Pfam" id="PF00590">
    <property type="entry name" value="TP_methylase"/>
    <property type="match status" value="1"/>
</dbReference>
<dbReference type="Pfam" id="PF13241">
    <property type="entry name" value="NAD_binding_7"/>
    <property type="match status" value="1"/>
</dbReference>
<dbReference type="GO" id="GO:0004325">
    <property type="term" value="F:ferrochelatase activity"/>
    <property type="evidence" value="ECO:0007669"/>
    <property type="project" value="InterPro"/>
</dbReference>
<dbReference type="Pfam" id="PF10414">
    <property type="entry name" value="CysG_dimeriser"/>
    <property type="match status" value="1"/>
</dbReference>
<evidence type="ECO:0000256" key="6">
    <source>
        <dbReference type="ARBA" id="ARBA00047561"/>
    </source>
</evidence>
<dbReference type="InterPro" id="IPR019478">
    <property type="entry name" value="Sirohaem_synthase_dimer_dom"/>
</dbReference>